<feature type="region of interest" description="Disordered" evidence="1">
    <location>
        <begin position="114"/>
        <end position="135"/>
    </location>
</feature>
<dbReference type="Proteomes" id="UP001174691">
    <property type="component" value="Unassembled WGS sequence"/>
</dbReference>
<dbReference type="Gene3D" id="1.10.10.10">
    <property type="entry name" value="Winged helix-like DNA-binding domain superfamily/Winged helix DNA-binding domain"/>
    <property type="match status" value="1"/>
</dbReference>
<dbReference type="AlphaFoldDB" id="A0AA38RTH6"/>
<reference evidence="2" key="1">
    <citation type="submission" date="2022-07" db="EMBL/GenBank/DDBJ databases">
        <title>Fungi with potential for degradation of polypropylene.</title>
        <authorList>
            <person name="Gostincar C."/>
        </authorList>
    </citation>
    <scope>NUCLEOTIDE SEQUENCE</scope>
    <source>
        <strain evidence="2">EXF-13287</strain>
    </source>
</reference>
<dbReference type="Pfam" id="PF13384">
    <property type="entry name" value="HTH_23"/>
    <property type="match status" value="1"/>
</dbReference>
<protein>
    <submittedName>
        <fullName evidence="2">Uncharacterized protein</fullName>
    </submittedName>
</protein>
<keyword evidence="3" id="KW-1185">Reference proteome</keyword>
<organism evidence="2 3">
    <name type="scientific">Coniochaeta hoffmannii</name>
    <dbReference type="NCBI Taxonomy" id="91930"/>
    <lineage>
        <taxon>Eukaryota</taxon>
        <taxon>Fungi</taxon>
        <taxon>Dikarya</taxon>
        <taxon>Ascomycota</taxon>
        <taxon>Pezizomycotina</taxon>
        <taxon>Sordariomycetes</taxon>
        <taxon>Sordariomycetidae</taxon>
        <taxon>Coniochaetales</taxon>
        <taxon>Coniochaetaceae</taxon>
        <taxon>Coniochaeta</taxon>
    </lineage>
</organism>
<evidence type="ECO:0000256" key="1">
    <source>
        <dbReference type="SAM" id="MobiDB-lite"/>
    </source>
</evidence>
<gene>
    <name evidence="2" type="ORF">NKR19_g3958</name>
</gene>
<evidence type="ECO:0000313" key="3">
    <source>
        <dbReference type="Proteomes" id="UP001174691"/>
    </source>
</evidence>
<dbReference type="InterPro" id="IPR036388">
    <property type="entry name" value="WH-like_DNA-bd_sf"/>
</dbReference>
<dbReference type="InterPro" id="IPR009057">
    <property type="entry name" value="Homeodomain-like_sf"/>
</dbReference>
<sequence length="222" mass="24519">MDDAQALQPLISAARQHAPPPRRPQLNAPQDPPMADTPSDAFKTGESEVEAMTTQEALRMYAPQQKIRDKIVADFKKGLSPEDIATKHEVAASTVQVVIKRYQQFEGLSLSKSSRYRRKKKAEAEEAARKANQPEQTDSCAEADFIRMRNQGACVACTVKFQKVALGKLEKNGANSKRARTQHGSREALTCYKEPITYPAGLFPFIPAGSGPRVKDYGWAIS</sequence>
<feature type="region of interest" description="Disordered" evidence="1">
    <location>
        <begin position="1"/>
        <end position="48"/>
    </location>
</feature>
<name>A0AA38RTH6_9PEZI</name>
<proteinExistence type="predicted"/>
<dbReference type="SUPFAM" id="SSF46689">
    <property type="entry name" value="Homeodomain-like"/>
    <property type="match status" value="1"/>
</dbReference>
<evidence type="ECO:0000313" key="2">
    <source>
        <dbReference type="EMBL" id="KAJ9156994.1"/>
    </source>
</evidence>
<comment type="caution">
    <text evidence="2">The sequence shown here is derived from an EMBL/GenBank/DDBJ whole genome shotgun (WGS) entry which is preliminary data.</text>
</comment>
<accession>A0AA38RTH6</accession>
<dbReference type="EMBL" id="JANBVN010000047">
    <property type="protein sequence ID" value="KAJ9156994.1"/>
    <property type="molecule type" value="Genomic_DNA"/>
</dbReference>